<feature type="domain" description="SH3" evidence="13">
    <location>
        <begin position="422"/>
        <end position="481"/>
    </location>
</feature>
<sequence length="660" mass="73702">MNTGRDSQSPDSAWRSYNDRNQETLNGDATYSSLAAKGFRSVRPNLQEKKSTQSQITVNGNSGGVSPMSYYQRPFSPSAYSLPGSLNSSIIMQHGRSLDSTETYPQHAQSLDGTVGSSIPLYRSSEEEKRVTIIKAPHYPGIGPVDESGIPTAIRTTVDRPKDWYKTMFKQIHMVHKPDDDTDMYNTPYTYNAGLYNSPYSAQSHPAAKTQTYRPLSKSHSDNGTDVIKDASSPVPPPHVPPPVPPLRPRDRSSTEKHDWDPPDRKVDTRKFRSEPRSIFEYEPGKSSILQHERPPPKKALDYVQDHSSGVSNEASLYQSSIDRSLERPSSSASLASDFRKRRKSEPAVGPPRGLGEPSASRMSPGRADLPGPSAALTKSFISSSPSSPSRAKDHESPRSYSSTLTDLGRSAPRERRGTPEKEKLPAKAVYDFKAQTSKELSFKKGDTVYILRKIDQNWYEGEHHGRVGIFPISYVEKLMPPEKAQPARPPPPAQPGEIGEAIAKYNFNADTNVELSLRKGDRVILLKRVDQNWYEGKIPGTNRQGIFPVSYVEVVKRNTSKGAEDYPDPPIPHSYSSDRIHSLSSNKPQRPVFTHENIQGGGEPFQALYNYTPRNEDELELRESDVIDVMEKCDDGWFVGTSRRTKFFGTFPGNYVKRL</sequence>
<dbReference type="GO" id="GO:0007219">
    <property type="term" value="P:Notch signaling pathway"/>
    <property type="evidence" value="ECO:0007669"/>
    <property type="project" value="TreeGrafter"/>
</dbReference>
<evidence type="ECO:0000256" key="2">
    <source>
        <dbReference type="ARBA" id="ARBA00004246"/>
    </source>
</evidence>
<dbReference type="GO" id="GO:0005737">
    <property type="term" value="C:cytoplasm"/>
    <property type="evidence" value="ECO:0007669"/>
    <property type="project" value="UniProtKB-SubCell"/>
</dbReference>
<dbReference type="EMBL" id="JACASE010000011">
    <property type="protein sequence ID" value="KAF6428500.1"/>
    <property type="molecule type" value="Genomic_DNA"/>
</dbReference>
<evidence type="ECO:0000256" key="12">
    <source>
        <dbReference type="SAM" id="MobiDB-lite"/>
    </source>
</evidence>
<evidence type="ECO:0000256" key="9">
    <source>
        <dbReference type="ARBA" id="ARBA00022949"/>
    </source>
</evidence>
<accession>A0A7J8DZG1</accession>
<dbReference type="Pfam" id="PF00018">
    <property type="entry name" value="SH3_1"/>
    <property type="match status" value="2"/>
</dbReference>
<dbReference type="Gene3D" id="2.30.30.40">
    <property type="entry name" value="SH3 Domains"/>
    <property type="match status" value="3"/>
</dbReference>
<evidence type="ECO:0000256" key="4">
    <source>
        <dbReference type="ARBA" id="ARBA00022443"/>
    </source>
</evidence>
<dbReference type="SMART" id="SM00459">
    <property type="entry name" value="Sorb"/>
    <property type="match status" value="1"/>
</dbReference>
<dbReference type="CDD" id="cd11923">
    <property type="entry name" value="SH3_Sorbs2_2"/>
    <property type="match status" value="1"/>
</dbReference>
<gene>
    <name evidence="15" type="ORF">HJG63_018240</name>
</gene>
<feature type="domain" description="SoHo" evidence="14">
    <location>
        <begin position="133"/>
        <end position="194"/>
    </location>
</feature>
<feature type="compositionally biased region" description="Polar residues" evidence="12">
    <location>
        <begin position="23"/>
        <end position="33"/>
    </location>
</feature>
<dbReference type="PRINTS" id="PR00452">
    <property type="entry name" value="SH3DOMAIN"/>
</dbReference>
<dbReference type="SMART" id="SM00326">
    <property type="entry name" value="SH3"/>
    <property type="match status" value="3"/>
</dbReference>
<dbReference type="PROSITE" id="PS50002">
    <property type="entry name" value="SH3"/>
    <property type="match status" value="3"/>
</dbReference>
<dbReference type="FunFam" id="2.30.30.40:FF:000001">
    <property type="entry name" value="Sorbin and SH3 domain-containing protein 1 isoform 2"/>
    <property type="match status" value="1"/>
</dbReference>
<feature type="compositionally biased region" description="Basic and acidic residues" evidence="12">
    <location>
        <begin position="291"/>
        <end position="305"/>
    </location>
</feature>
<feature type="domain" description="SH3" evidence="13">
    <location>
        <begin position="497"/>
        <end position="558"/>
    </location>
</feature>
<feature type="region of interest" description="Disordered" evidence="12">
    <location>
        <begin position="1"/>
        <end position="64"/>
    </location>
</feature>
<keyword evidence="8" id="KW-0677">Repeat</keyword>
<evidence type="ECO:0000256" key="6">
    <source>
        <dbReference type="ARBA" id="ARBA00022490"/>
    </source>
</evidence>
<dbReference type="PRINTS" id="PR00499">
    <property type="entry name" value="P67PHOX"/>
</dbReference>
<feature type="compositionally biased region" description="Pro residues" evidence="12">
    <location>
        <begin position="234"/>
        <end position="247"/>
    </location>
</feature>
<evidence type="ECO:0000256" key="7">
    <source>
        <dbReference type="ARBA" id="ARBA00022553"/>
    </source>
</evidence>
<evidence type="ECO:0000259" key="14">
    <source>
        <dbReference type="PROSITE" id="PS50831"/>
    </source>
</evidence>
<evidence type="ECO:0000259" key="13">
    <source>
        <dbReference type="PROSITE" id="PS50002"/>
    </source>
</evidence>
<feature type="compositionally biased region" description="Polar residues" evidence="12">
    <location>
        <begin position="202"/>
        <end position="214"/>
    </location>
</feature>
<dbReference type="GO" id="GO:0030425">
    <property type="term" value="C:dendrite"/>
    <property type="evidence" value="ECO:0007669"/>
    <property type="project" value="TreeGrafter"/>
</dbReference>
<keyword evidence="9" id="KW-0965">Cell junction</keyword>
<dbReference type="InterPro" id="IPR001452">
    <property type="entry name" value="SH3_domain"/>
</dbReference>
<feature type="compositionally biased region" description="Basic and acidic residues" evidence="12">
    <location>
        <begin position="248"/>
        <end position="284"/>
    </location>
</feature>
<feature type="compositionally biased region" description="Polar residues" evidence="12">
    <location>
        <begin position="320"/>
        <end position="335"/>
    </location>
</feature>
<dbReference type="FunFam" id="2.30.30.40:FF:000004">
    <property type="entry name" value="Sorbin and SH3 domain-containing protein 1 isoform 2"/>
    <property type="match status" value="1"/>
</dbReference>
<dbReference type="PROSITE" id="PS50831">
    <property type="entry name" value="SOHO"/>
    <property type="match status" value="1"/>
</dbReference>
<dbReference type="GO" id="GO:0005925">
    <property type="term" value="C:focal adhesion"/>
    <property type="evidence" value="ECO:0007669"/>
    <property type="project" value="UniProtKB-SubCell"/>
</dbReference>
<dbReference type="AlphaFoldDB" id="A0A7J8DZG1"/>
<dbReference type="Proteomes" id="UP000593571">
    <property type="component" value="Unassembled WGS sequence"/>
</dbReference>
<feature type="region of interest" description="Disordered" evidence="12">
    <location>
        <begin position="202"/>
        <end position="307"/>
    </location>
</feature>
<dbReference type="Pfam" id="PF14604">
    <property type="entry name" value="SH3_9"/>
    <property type="match status" value="1"/>
</dbReference>
<feature type="compositionally biased region" description="Polar residues" evidence="12">
    <location>
        <begin position="1"/>
        <end position="11"/>
    </location>
</feature>
<keyword evidence="6" id="KW-0963">Cytoplasm</keyword>
<name>A0A7J8DZG1_ROUAE</name>
<evidence type="ECO:0000256" key="1">
    <source>
        <dbReference type="ARBA" id="ARBA00004236"/>
    </source>
</evidence>
<dbReference type="InterPro" id="IPR050384">
    <property type="entry name" value="Endophilin_SH3RF"/>
</dbReference>
<keyword evidence="4 11" id="KW-0728">SH3 domain</keyword>
<evidence type="ECO:0000256" key="8">
    <source>
        <dbReference type="ARBA" id="ARBA00022737"/>
    </source>
</evidence>
<keyword evidence="5" id="KW-1003">Cell membrane</keyword>
<reference evidence="15 16" key="1">
    <citation type="journal article" date="2020" name="Nature">
        <title>Six reference-quality genomes reveal evolution of bat adaptations.</title>
        <authorList>
            <person name="Jebb D."/>
            <person name="Huang Z."/>
            <person name="Pippel M."/>
            <person name="Hughes G.M."/>
            <person name="Lavrichenko K."/>
            <person name="Devanna P."/>
            <person name="Winkler S."/>
            <person name="Jermiin L.S."/>
            <person name="Skirmuntt E.C."/>
            <person name="Katzourakis A."/>
            <person name="Burkitt-Gray L."/>
            <person name="Ray D.A."/>
            <person name="Sullivan K.A.M."/>
            <person name="Roscito J.G."/>
            <person name="Kirilenko B.M."/>
            <person name="Davalos L.M."/>
            <person name="Corthals A.P."/>
            <person name="Power M.L."/>
            <person name="Jones G."/>
            <person name="Ransome R.D."/>
            <person name="Dechmann D.K.N."/>
            <person name="Locatelli A.G."/>
            <person name="Puechmaille S.J."/>
            <person name="Fedrigo O."/>
            <person name="Jarvis E.D."/>
            <person name="Hiller M."/>
            <person name="Vernes S.C."/>
            <person name="Myers E.W."/>
            <person name="Teeling E.C."/>
        </authorList>
    </citation>
    <scope>NUCLEOTIDE SEQUENCE [LARGE SCALE GENOMIC DNA]</scope>
    <source>
        <strain evidence="15">MRouAeg1</strain>
        <tissue evidence="15">Muscle</tissue>
    </source>
</reference>
<feature type="compositionally biased region" description="Basic and acidic residues" evidence="12">
    <location>
        <begin position="412"/>
        <end position="425"/>
    </location>
</feature>
<evidence type="ECO:0000313" key="15">
    <source>
        <dbReference type="EMBL" id="KAF6428500.1"/>
    </source>
</evidence>
<keyword evidence="10" id="KW-0472">Membrane</keyword>
<proteinExistence type="predicted"/>
<evidence type="ECO:0000256" key="10">
    <source>
        <dbReference type="ARBA" id="ARBA00023136"/>
    </source>
</evidence>
<dbReference type="Pfam" id="PF02208">
    <property type="entry name" value="Sorb"/>
    <property type="match status" value="1"/>
</dbReference>
<feature type="domain" description="SH3" evidence="13">
    <location>
        <begin position="601"/>
        <end position="660"/>
    </location>
</feature>
<dbReference type="InterPro" id="IPR036028">
    <property type="entry name" value="SH3-like_dom_sf"/>
</dbReference>
<evidence type="ECO:0000256" key="11">
    <source>
        <dbReference type="PROSITE-ProRule" id="PRU00192"/>
    </source>
</evidence>
<dbReference type="PANTHER" id="PTHR14167:SF56">
    <property type="entry name" value="SORBIN AND SH3 DOMAIN-CONTAINING PROTEIN 2"/>
    <property type="match status" value="1"/>
</dbReference>
<protein>
    <submittedName>
        <fullName evidence="15">Sorbin and SH3 domain containing 2</fullName>
    </submittedName>
</protein>
<keyword evidence="16" id="KW-1185">Reference proteome</keyword>
<feature type="region of interest" description="Disordered" evidence="12">
    <location>
        <begin position="320"/>
        <end position="425"/>
    </location>
</feature>
<dbReference type="GO" id="GO:0005886">
    <property type="term" value="C:plasma membrane"/>
    <property type="evidence" value="ECO:0007669"/>
    <property type="project" value="UniProtKB-SubCell"/>
</dbReference>
<evidence type="ECO:0000256" key="3">
    <source>
        <dbReference type="ARBA" id="ARBA00004496"/>
    </source>
</evidence>
<dbReference type="PANTHER" id="PTHR14167">
    <property type="entry name" value="SH3 DOMAIN-CONTAINING"/>
    <property type="match status" value="1"/>
</dbReference>
<evidence type="ECO:0000313" key="16">
    <source>
        <dbReference type="Proteomes" id="UP000593571"/>
    </source>
</evidence>
<dbReference type="InterPro" id="IPR003127">
    <property type="entry name" value="SoHo_dom"/>
</dbReference>
<feature type="compositionally biased region" description="Basic and acidic residues" evidence="12">
    <location>
        <begin position="219"/>
        <end position="229"/>
    </location>
</feature>
<dbReference type="FunFam" id="2.30.30.40:FF:000003">
    <property type="entry name" value="Sorbin and SH3 domain-containing protein 1 isoform 2"/>
    <property type="match status" value="1"/>
</dbReference>
<evidence type="ECO:0000256" key="5">
    <source>
        <dbReference type="ARBA" id="ARBA00022475"/>
    </source>
</evidence>
<dbReference type="GO" id="GO:0043025">
    <property type="term" value="C:neuronal cell body"/>
    <property type="evidence" value="ECO:0007669"/>
    <property type="project" value="TreeGrafter"/>
</dbReference>
<comment type="caution">
    <text evidence="15">The sequence shown here is derived from an EMBL/GenBank/DDBJ whole genome shotgun (WGS) entry which is preliminary data.</text>
</comment>
<dbReference type="GO" id="GO:0045202">
    <property type="term" value="C:synapse"/>
    <property type="evidence" value="ECO:0007669"/>
    <property type="project" value="TreeGrafter"/>
</dbReference>
<comment type="subcellular location">
    <subcellularLocation>
        <location evidence="2">Cell junction</location>
        <location evidence="2">Focal adhesion</location>
    </subcellularLocation>
    <subcellularLocation>
        <location evidence="1">Cell membrane</location>
    </subcellularLocation>
    <subcellularLocation>
        <location evidence="3">Cytoplasm</location>
    </subcellularLocation>
</comment>
<keyword evidence="7" id="KW-0597">Phosphoprotein</keyword>
<dbReference type="SUPFAM" id="SSF50044">
    <property type="entry name" value="SH3-domain"/>
    <property type="match status" value="3"/>
</dbReference>
<organism evidence="15 16">
    <name type="scientific">Rousettus aegyptiacus</name>
    <name type="common">Egyptian fruit bat</name>
    <name type="synonym">Pteropus aegyptiacus</name>
    <dbReference type="NCBI Taxonomy" id="9407"/>
    <lineage>
        <taxon>Eukaryota</taxon>
        <taxon>Metazoa</taxon>
        <taxon>Chordata</taxon>
        <taxon>Craniata</taxon>
        <taxon>Vertebrata</taxon>
        <taxon>Euteleostomi</taxon>
        <taxon>Mammalia</taxon>
        <taxon>Eutheria</taxon>
        <taxon>Laurasiatheria</taxon>
        <taxon>Chiroptera</taxon>
        <taxon>Yinpterochiroptera</taxon>
        <taxon>Pteropodoidea</taxon>
        <taxon>Pteropodidae</taxon>
        <taxon>Rousettinae</taxon>
        <taxon>Rousettus</taxon>
    </lineage>
</organism>